<accession>A0A448TW63</accession>
<dbReference type="CDD" id="cd17894">
    <property type="entry name" value="ASADH_USG1_N"/>
    <property type="match status" value="1"/>
</dbReference>
<dbReference type="GO" id="GO:0051287">
    <property type="term" value="F:NAD binding"/>
    <property type="evidence" value="ECO:0007669"/>
    <property type="project" value="InterPro"/>
</dbReference>
<dbReference type="Proteomes" id="UP000279799">
    <property type="component" value="Chromosome"/>
</dbReference>
<reference evidence="3 4" key="1">
    <citation type="submission" date="2018-12" db="EMBL/GenBank/DDBJ databases">
        <authorList>
            <consortium name="Pathogen Informatics"/>
        </authorList>
    </citation>
    <scope>NUCLEOTIDE SEQUENCE [LARGE SCALE GENOMIC DNA]</scope>
    <source>
        <strain evidence="3 4">NCTC12871</strain>
    </source>
</reference>
<proteinExistence type="inferred from homology"/>
<dbReference type="GO" id="GO:0016620">
    <property type="term" value="F:oxidoreductase activity, acting on the aldehyde or oxo group of donors, NAD or NADP as acceptor"/>
    <property type="evidence" value="ECO:0007669"/>
    <property type="project" value="InterPro"/>
</dbReference>
<dbReference type="PANTHER" id="PTHR46278">
    <property type="entry name" value="DEHYDROGENASE, PUTATIVE-RELATED"/>
    <property type="match status" value="1"/>
</dbReference>
<dbReference type="PANTHER" id="PTHR46278:SF2">
    <property type="entry name" value="ASPARTATE-SEMIALDEHYDE DEHYDROGENASE"/>
    <property type="match status" value="1"/>
</dbReference>
<feature type="domain" description="Semialdehyde dehydrogenase NAD-binding" evidence="2">
    <location>
        <begin position="13"/>
        <end position="118"/>
    </location>
</feature>
<dbReference type="OrthoDB" id="9805684at2"/>
<protein>
    <submittedName>
        <fullName evidence="3">Aspartate-semialdehyde dehydrogenase</fullName>
    </submittedName>
</protein>
<dbReference type="PIRSF" id="PIRSF000148">
    <property type="entry name" value="ASA_dh"/>
    <property type="match status" value="1"/>
</dbReference>
<sequence length="320" mass="36166">MLKVAIVAEYALAEKVVQAMEHHHFGQKVEQLTTVTFKPFDEDKDLRFHKKAVPEVSVEDVVWSEFDYVLFAATLEQAPVIAKAADEGCIVIDMLGVCANLQDIPLVVPSINDEQIEHIRYRNIVALPDAQVTQAALALDSLVKSQSIQQVVITSLLPASYVNEECVTELVGQTARLLNGVPLEEDQQRLAFDVFPKYKLSVPTQLQRIFPELNNVIFHQVQVPVFYGLAQMITVNFDLDVTLSLKHLWEDEEMFDVQLQKLVTPVSNGLAENEEESAKLHICQIQEHLRGIEFWSIADEQRFDIAKMTLELAERVTTSL</sequence>
<keyword evidence="4" id="KW-1185">Reference proteome</keyword>
<gene>
    <name evidence="3" type="primary">usg</name>
    <name evidence="3" type="ORF">NCTC12871_01695</name>
</gene>
<dbReference type="Pfam" id="PF01118">
    <property type="entry name" value="Semialdhyde_dh"/>
    <property type="match status" value="1"/>
</dbReference>
<evidence type="ECO:0000313" key="3">
    <source>
        <dbReference type="EMBL" id="VEJ10185.1"/>
    </source>
</evidence>
<dbReference type="EMBL" id="LR134510">
    <property type="protein sequence ID" value="VEJ10185.1"/>
    <property type="molecule type" value="Genomic_DNA"/>
</dbReference>
<dbReference type="Gene3D" id="3.40.50.720">
    <property type="entry name" value="NAD(P)-binding Rossmann-like Domain"/>
    <property type="match status" value="1"/>
</dbReference>
<evidence type="ECO:0000256" key="1">
    <source>
        <dbReference type="ARBA" id="ARBA00010584"/>
    </source>
</evidence>
<dbReference type="KEGG" id="adp:NCTC12871_01695"/>
<dbReference type="InterPro" id="IPR000534">
    <property type="entry name" value="Semialdehyde_DH_NAD-bd"/>
</dbReference>
<dbReference type="InterPro" id="IPR036291">
    <property type="entry name" value="NAD(P)-bd_dom_sf"/>
</dbReference>
<dbReference type="AlphaFoldDB" id="A0A448TW63"/>
<evidence type="ECO:0000313" key="4">
    <source>
        <dbReference type="Proteomes" id="UP000279799"/>
    </source>
</evidence>
<dbReference type="SUPFAM" id="SSF51735">
    <property type="entry name" value="NAD(P)-binding Rossmann-fold domains"/>
    <property type="match status" value="1"/>
</dbReference>
<dbReference type="SUPFAM" id="SSF55347">
    <property type="entry name" value="Glyceraldehyde-3-phosphate dehydrogenase-like, C-terminal domain"/>
    <property type="match status" value="1"/>
</dbReference>
<evidence type="ECO:0000259" key="2">
    <source>
        <dbReference type="Pfam" id="PF01118"/>
    </source>
</evidence>
<name>A0A448TW63_9PAST</name>
<organism evidence="3 4">
    <name type="scientific">Actinobacillus delphinicola</name>
    <dbReference type="NCBI Taxonomy" id="51161"/>
    <lineage>
        <taxon>Bacteria</taxon>
        <taxon>Pseudomonadati</taxon>
        <taxon>Pseudomonadota</taxon>
        <taxon>Gammaproteobacteria</taxon>
        <taxon>Pasteurellales</taxon>
        <taxon>Pasteurellaceae</taxon>
        <taxon>Actinobacillus</taxon>
    </lineage>
</organism>
<dbReference type="Gene3D" id="3.30.360.10">
    <property type="entry name" value="Dihydrodipicolinate Reductase, domain 2"/>
    <property type="match status" value="1"/>
</dbReference>
<dbReference type="RefSeq" id="WP_126600700.1">
    <property type="nucleotide sequence ID" value="NZ_LR134510.1"/>
</dbReference>
<comment type="similarity">
    <text evidence="1">Belongs to the aspartate-semialdehyde dehydrogenase family.</text>
</comment>